<dbReference type="Gene3D" id="1.10.357.40">
    <property type="entry name" value="YbiA-like"/>
    <property type="match status" value="1"/>
</dbReference>
<reference evidence="2 3" key="1">
    <citation type="journal article" date="2012" name="PLoS Pathog.">
        <title>Diverse lifestyles and strategies of plant pathogenesis encoded in the genomes of eighteen Dothideomycetes fungi.</title>
        <authorList>
            <person name="Ohm R.A."/>
            <person name="Feau N."/>
            <person name="Henrissat B."/>
            <person name="Schoch C.L."/>
            <person name="Horwitz B.A."/>
            <person name="Barry K.W."/>
            <person name="Condon B.J."/>
            <person name="Copeland A.C."/>
            <person name="Dhillon B."/>
            <person name="Glaser F."/>
            <person name="Hesse C.N."/>
            <person name="Kosti I."/>
            <person name="LaButti K."/>
            <person name="Lindquist E.A."/>
            <person name="Lucas S."/>
            <person name="Salamov A.A."/>
            <person name="Bradshaw R.E."/>
            <person name="Ciuffetti L."/>
            <person name="Hamelin R.C."/>
            <person name="Kema G.H.J."/>
            <person name="Lawrence C."/>
            <person name="Scott J.A."/>
            <person name="Spatafora J.W."/>
            <person name="Turgeon B.G."/>
            <person name="de Wit P.J.G.M."/>
            <person name="Zhong S."/>
            <person name="Goodwin S.B."/>
            <person name="Grigoriev I.V."/>
        </authorList>
    </citation>
    <scope>NUCLEOTIDE SEQUENCE [LARGE SCALE GENOMIC DNA]</scope>
    <source>
        <strain evidence="2 3">CIRAD86</strain>
    </source>
</reference>
<dbReference type="OrthoDB" id="206452at2759"/>
<dbReference type="RefSeq" id="XP_007920594.1">
    <property type="nucleotide sequence ID" value="XM_007922403.1"/>
</dbReference>
<dbReference type="AlphaFoldDB" id="N1QBM4"/>
<sequence>MPQPSTSTSQPPIYFWREFTEPHGFMSQWYLPSPFTVQGITYQTAEMWMMIEKNPDFLETRTSKIGKIGEGGLRERGRWDENKSRIVEEGNFYKFSENEGLKKKLLETGERELVEASPNDRIWGIGFGEEDAEENRGRWGENRLGVALMNVRRRLREGEE</sequence>
<protein>
    <recommendedName>
        <fullName evidence="1">NADAR domain-containing protein</fullName>
    </recommendedName>
</protein>
<dbReference type="NCBIfam" id="TIGR02464">
    <property type="entry name" value="ribofla_fusion"/>
    <property type="match status" value="1"/>
</dbReference>
<dbReference type="KEGG" id="pfj:MYCFIDRAFT_85030"/>
<dbReference type="InterPro" id="IPR037238">
    <property type="entry name" value="YbiA-like_sf"/>
</dbReference>
<feature type="domain" description="NADAR" evidence="1">
    <location>
        <begin position="14"/>
        <end position="156"/>
    </location>
</feature>
<evidence type="ECO:0000313" key="2">
    <source>
        <dbReference type="EMBL" id="EME88583.1"/>
    </source>
</evidence>
<proteinExistence type="predicted"/>
<gene>
    <name evidence="2" type="ORF">MYCFIDRAFT_85030</name>
</gene>
<dbReference type="GeneID" id="19342290"/>
<dbReference type="EMBL" id="KB446555">
    <property type="protein sequence ID" value="EME88583.1"/>
    <property type="molecule type" value="Genomic_DNA"/>
</dbReference>
<dbReference type="VEuPathDB" id="FungiDB:MYCFIDRAFT_85030"/>
<dbReference type="SUPFAM" id="SSF143990">
    <property type="entry name" value="YbiA-like"/>
    <property type="match status" value="1"/>
</dbReference>
<dbReference type="CDD" id="cd15457">
    <property type="entry name" value="NADAR"/>
    <property type="match status" value="1"/>
</dbReference>
<evidence type="ECO:0000259" key="1">
    <source>
        <dbReference type="Pfam" id="PF08719"/>
    </source>
</evidence>
<evidence type="ECO:0000313" key="3">
    <source>
        <dbReference type="Proteomes" id="UP000016932"/>
    </source>
</evidence>
<dbReference type="InterPro" id="IPR012816">
    <property type="entry name" value="NADAR"/>
</dbReference>
<keyword evidence="3" id="KW-1185">Reference proteome</keyword>
<dbReference type="HOGENOM" id="CLU_084247_0_2_1"/>
<organism evidence="2 3">
    <name type="scientific">Pseudocercospora fijiensis (strain CIRAD86)</name>
    <name type="common">Black leaf streak disease fungus</name>
    <name type="synonym">Mycosphaerella fijiensis</name>
    <dbReference type="NCBI Taxonomy" id="383855"/>
    <lineage>
        <taxon>Eukaryota</taxon>
        <taxon>Fungi</taxon>
        <taxon>Dikarya</taxon>
        <taxon>Ascomycota</taxon>
        <taxon>Pezizomycotina</taxon>
        <taxon>Dothideomycetes</taxon>
        <taxon>Dothideomycetidae</taxon>
        <taxon>Mycosphaerellales</taxon>
        <taxon>Mycosphaerellaceae</taxon>
        <taxon>Pseudocercospora</taxon>
    </lineage>
</organism>
<accession>N1QBM4</accession>
<dbReference type="eggNOG" id="ENOG502S4FY">
    <property type="taxonomic scope" value="Eukaryota"/>
</dbReference>
<dbReference type="Proteomes" id="UP000016932">
    <property type="component" value="Unassembled WGS sequence"/>
</dbReference>
<name>N1QBM4_PSEFD</name>
<dbReference type="Pfam" id="PF08719">
    <property type="entry name" value="NADAR"/>
    <property type="match status" value="1"/>
</dbReference>